<gene>
    <name evidence="11" type="ORF">SAMN05444515_102141</name>
</gene>
<dbReference type="GO" id="GO:0015095">
    <property type="term" value="F:magnesium ion transmembrane transporter activity"/>
    <property type="evidence" value="ECO:0007669"/>
    <property type="project" value="UniProtKB-UniRule"/>
</dbReference>
<dbReference type="NCBIfam" id="TIGR00400">
    <property type="entry name" value="mgtE"/>
    <property type="match status" value="1"/>
</dbReference>
<comment type="subcellular location">
    <subcellularLocation>
        <location evidence="9">Cell membrane</location>
        <topology evidence="9">Multi-pass membrane protein</topology>
    </subcellularLocation>
    <subcellularLocation>
        <location evidence="1">Membrane</location>
        <topology evidence="1">Multi-pass membrane protein</topology>
    </subcellularLocation>
</comment>
<evidence type="ECO:0000256" key="3">
    <source>
        <dbReference type="ARBA" id="ARBA00022448"/>
    </source>
</evidence>
<dbReference type="SMART" id="SM00116">
    <property type="entry name" value="CBS"/>
    <property type="match status" value="2"/>
</dbReference>
<dbReference type="Pfam" id="PF03448">
    <property type="entry name" value="MgtE_N"/>
    <property type="match status" value="1"/>
</dbReference>
<evidence type="ECO:0000256" key="5">
    <source>
        <dbReference type="ARBA" id="ARBA00022842"/>
    </source>
</evidence>
<dbReference type="SUPFAM" id="SSF161093">
    <property type="entry name" value="MgtE membrane domain-like"/>
    <property type="match status" value="1"/>
</dbReference>
<evidence type="ECO:0000256" key="9">
    <source>
        <dbReference type="RuleBase" id="RU362011"/>
    </source>
</evidence>
<keyword evidence="3 9" id="KW-0813">Transport</keyword>
<keyword evidence="9" id="KW-1003">Cell membrane</keyword>
<keyword evidence="6 9" id="KW-1133">Transmembrane helix</keyword>
<dbReference type="InterPro" id="IPR038076">
    <property type="entry name" value="MgtE_N_sf"/>
</dbReference>
<feature type="transmembrane region" description="Helical" evidence="9">
    <location>
        <begin position="288"/>
        <end position="308"/>
    </location>
</feature>
<dbReference type="PANTHER" id="PTHR43773">
    <property type="entry name" value="MAGNESIUM TRANSPORTER MGTE"/>
    <property type="match status" value="1"/>
</dbReference>
<evidence type="ECO:0000313" key="11">
    <source>
        <dbReference type="EMBL" id="SEK48549.1"/>
    </source>
</evidence>
<keyword evidence="7 9" id="KW-0472">Membrane</keyword>
<dbReference type="Proteomes" id="UP000199256">
    <property type="component" value="Unassembled WGS sequence"/>
</dbReference>
<dbReference type="EMBL" id="FOAA01000002">
    <property type="protein sequence ID" value="SEK48549.1"/>
    <property type="molecule type" value="Genomic_DNA"/>
</dbReference>
<evidence type="ECO:0000256" key="6">
    <source>
        <dbReference type="ARBA" id="ARBA00022989"/>
    </source>
</evidence>
<evidence type="ECO:0000259" key="10">
    <source>
        <dbReference type="PROSITE" id="PS51371"/>
    </source>
</evidence>
<comment type="similarity">
    <text evidence="2 9">Belongs to the SLC41A transporter family.</text>
</comment>
<keyword evidence="8" id="KW-0129">CBS domain</keyword>
<keyword evidence="9" id="KW-0479">Metal-binding</keyword>
<dbReference type="InterPro" id="IPR006667">
    <property type="entry name" value="SLC41_membr_dom"/>
</dbReference>
<dbReference type="CDD" id="cd04606">
    <property type="entry name" value="CBS_pair_Mg_transporter"/>
    <property type="match status" value="1"/>
</dbReference>
<evidence type="ECO:0000256" key="1">
    <source>
        <dbReference type="ARBA" id="ARBA00004141"/>
    </source>
</evidence>
<protein>
    <recommendedName>
        <fullName evidence="9">Magnesium transporter MgtE</fullName>
    </recommendedName>
</protein>
<dbReference type="GO" id="GO:0046872">
    <property type="term" value="F:metal ion binding"/>
    <property type="evidence" value="ECO:0007669"/>
    <property type="project" value="UniProtKB-KW"/>
</dbReference>
<feature type="transmembrane region" description="Helical" evidence="9">
    <location>
        <begin position="426"/>
        <end position="449"/>
    </location>
</feature>
<dbReference type="Pfam" id="PF01769">
    <property type="entry name" value="MgtE"/>
    <property type="match status" value="1"/>
</dbReference>
<dbReference type="SUPFAM" id="SSF54631">
    <property type="entry name" value="CBS-domain pair"/>
    <property type="match status" value="1"/>
</dbReference>
<comment type="function">
    <text evidence="9">Acts as a magnesium transporter.</text>
</comment>
<name>A0A1H7HE33_9GAMM</name>
<dbReference type="InterPro" id="IPR000644">
    <property type="entry name" value="CBS_dom"/>
</dbReference>
<reference evidence="12" key="1">
    <citation type="submission" date="2016-10" db="EMBL/GenBank/DDBJ databases">
        <authorList>
            <person name="Varghese N."/>
            <person name="Submissions S."/>
        </authorList>
    </citation>
    <scope>NUCLEOTIDE SEQUENCE [LARGE SCALE GENOMIC DNA]</scope>
    <source>
        <strain evidence="12">DSM 241</strain>
    </source>
</reference>
<dbReference type="PANTHER" id="PTHR43773:SF1">
    <property type="entry name" value="MAGNESIUM TRANSPORTER MGTE"/>
    <property type="match status" value="1"/>
</dbReference>
<evidence type="ECO:0000256" key="7">
    <source>
        <dbReference type="ARBA" id="ARBA00023136"/>
    </source>
</evidence>
<comment type="subunit">
    <text evidence="9">Homodimer.</text>
</comment>
<organism evidence="11 12">
    <name type="scientific">Ectothiorhodospira marina</name>
    <dbReference type="NCBI Taxonomy" id="1396821"/>
    <lineage>
        <taxon>Bacteria</taxon>
        <taxon>Pseudomonadati</taxon>
        <taxon>Pseudomonadota</taxon>
        <taxon>Gammaproteobacteria</taxon>
        <taxon>Chromatiales</taxon>
        <taxon>Ectothiorhodospiraceae</taxon>
        <taxon>Ectothiorhodospira</taxon>
    </lineage>
</organism>
<dbReference type="Pfam" id="PF00571">
    <property type="entry name" value="CBS"/>
    <property type="match status" value="2"/>
</dbReference>
<feature type="domain" description="CBS" evidence="10">
    <location>
        <begin position="202"/>
        <end position="258"/>
    </location>
</feature>
<feature type="transmembrane region" description="Helical" evidence="9">
    <location>
        <begin position="362"/>
        <end position="384"/>
    </location>
</feature>
<sequence length="453" mass="49420">MDMIETISPDVFKAHLENPDPEALGTMLDALQDQDLAALTAHLEPEAWGVLIRLLPDDRAPDVFSYLTQEQQQRILQDLTDEETSQLLRRSSYDDTAALIDSLPDDRAREVMDLLPDRHQWVIKSLLAYPEESAGRRMTPGFLAVRPHWTLEQALDHLRREFEASETVNVVFVTDGEGRLLGAVKLKELLVGSPRRRVDTLLREDVVRAQTRMDQEKAASLIRHYDLEVLPVVDERDILVGIITVDDVMDVATEETTEDFLRMGSVGVGSTVTSLRDVALGVLYRKRVGWLLILIFVNMVSGAAISLFEQAIETVVALVFFLPLVIATGGNAGTQASTLMVRSLATGDVQLRDGLKLWGKELFVSIALGGTLGLAVWGAGIWLGGPQVGLAVAIAMVLVVIVGSMLGLMLPLLLTRLNMDPATASAPLVTSIADVGGILVYFGVATLVLQLSA</sequence>
<feature type="transmembrane region" description="Helical" evidence="9">
    <location>
        <begin position="314"/>
        <end position="333"/>
    </location>
</feature>
<evidence type="ECO:0000256" key="8">
    <source>
        <dbReference type="PROSITE-ProRule" id="PRU00703"/>
    </source>
</evidence>
<feature type="domain" description="CBS" evidence="10">
    <location>
        <begin position="138"/>
        <end position="200"/>
    </location>
</feature>
<dbReference type="InterPro" id="IPR036739">
    <property type="entry name" value="SLC41_membr_dom_sf"/>
</dbReference>
<dbReference type="GO" id="GO:0005886">
    <property type="term" value="C:plasma membrane"/>
    <property type="evidence" value="ECO:0007669"/>
    <property type="project" value="UniProtKB-SubCell"/>
</dbReference>
<dbReference type="InterPro" id="IPR046342">
    <property type="entry name" value="CBS_dom_sf"/>
</dbReference>
<dbReference type="PROSITE" id="PS51371">
    <property type="entry name" value="CBS"/>
    <property type="match status" value="2"/>
</dbReference>
<keyword evidence="5 9" id="KW-0460">Magnesium</keyword>
<evidence type="ECO:0000313" key="12">
    <source>
        <dbReference type="Proteomes" id="UP000199256"/>
    </source>
</evidence>
<dbReference type="SMART" id="SM00924">
    <property type="entry name" value="MgtE_N"/>
    <property type="match status" value="1"/>
</dbReference>
<proteinExistence type="inferred from homology"/>
<keyword evidence="4 9" id="KW-0812">Transmembrane</keyword>
<dbReference type="Gene3D" id="1.10.357.20">
    <property type="entry name" value="SLC41 divalent cation transporters, integral membrane domain"/>
    <property type="match status" value="1"/>
</dbReference>
<dbReference type="STRING" id="1396821.SAMN05444515_102141"/>
<keyword evidence="12" id="KW-1185">Reference proteome</keyword>
<feature type="transmembrane region" description="Helical" evidence="9">
    <location>
        <begin position="390"/>
        <end position="414"/>
    </location>
</feature>
<dbReference type="InterPro" id="IPR006669">
    <property type="entry name" value="MgtE_transporter"/>
</dbReference>
<dbReference type="Gene3D" id="1.25.60.10">
    <property type="entry name" value="MgtE N-terminal domain-like"/>
    <property type="match status" value="1"/>
</dbReference>
<accession>A0A1H7HE33</accession>
<dbReference type="SUPFAM" id="SSF158791">
    <property type="entry name" value="MgtE N-terminal domain-like"/>
    <property type="match status" value="1"/>
</dbReference>
<dbReference type="AlphaFoldDB" id="A0A1H7HE33"/>
<dbReference type="Gene3D" id="3.10.580.10">
    <property type="entry name" value="CBS-domain"/>
    <property type="match status" value="1"/>
</dbReference>
<evidence type="ECO:0000256" key="4">
    <source>
        <dbReference type="ARBA" id="ARBA00022692"/>
    </source>
</evidence>
<evidence type="ECO:0000256" key="2">
    <source>
        <dbReference type="ARBA" id="ARBA00009749"/>
    </source>
</evidence>
<dbReference type="InterPro" id="IPR006668">
    <property type="entry name" value="Mg_transptr_MgtE_intracell_dom"/>
</dbReference>